<name>A0A0R1KK70_9LACO</name>
<reference evidence="1 2" key="1">
    <citation type="journal article" date="2015" name="Genome Announc.">
        <title>Expanding the biotechnology potential of lactobacilli through comparative genomics of 213 strains and associated genera.</title>
        <authorList>
            <person name="Sun Z."/>
            <person name="Harris H.M."/>
            <person name="McCann A."/>
            <person name="Guo C."/>
            <person name="Argimon S."/>
            <person name="Zhang W."/>
            <person name="Yang X."/>
            <person name="Jeffery I.B."/>
            <person name="Cooney J.C."/>
            <person name="Kagawa T.F."/>
            <person name="Liu W."/>
            <person name="Song Y."/>
            <person name="Salvetti E."/>
            <person name="Wrobel A."/>
            <person name="Rasinkangas P."/>
            <person name="Parkhill J."/>
            <person name="Rea M.C."/>
            <person name="O'Sullivan O."/>
            <person name="Ritari J."/>
            <person name="Douillard F.P."/>
            <person name="Paul Ross R."/>
            <person name="Yang R."/>
            <person name="Briner A.E."/>
            <person name="Felis G.E."/>
            <person name="de Vos W.M."/>
            <person name="Barrangou R."/>
            <person name="Klaenhammer T.R."/>
            <person name="Caufield P.W."/>
            <person name="Cui Y."/>
            <person name="Zhang H."/>
            <person name="O'Toole P.W."/>
        </authorList>
    </citation>
    <scope>NUCLEOTIDE SEQUENCE [LARGE SCALE GENOMIC DNA]</scope>
    <source>
        <strain evidence="1 2">DSM 19682</strain>
    </source>
</reference>
<dbReference type="STRING" id="1423775.FD03_GL000609"/>
<evidence type="ECO:0000313" key="2">
    <source>
        <dbReference type="Proteomes" id="UP000051248"/>
    </source>
</evidence>
<keyword evidence="2" id="KW-1185">Reference proteome</keyword>
<dbReference type="PATRIC" id="fig|1423775.4.peg.621"/>
<accession>A0A0R1KK70</accession>
<dbReference type="AlphaFoldDB" id="A0A0R1KK70"/>
<protein>
    <submittedName>
        <fullName evidence="1">Uncharacterized protein</fullName>
    </submittedName>
</protein>
<sequence length="98" mass="11693">MARSDYDWIDEVMLEDYSEDYDELCEEIGEVTYRIESVKKAMFEASKNDRSWNAELSDYNYLRLRLGELNSRRKGVRKSVINDIANYFEEKAEEEADE</sequence>
<evidence type="ECO:0000313" key="1">
    <source>
        <dbReference type="EMBL" id="KRK79479.1"/>
    </source>
</evidence>
<organism evidence="1 2">
    <name type="scientific">Companilactobacillus nodensis DSM 19682 = JCM 14932 = NBRC 107160</name>
    <dbReference type="NCBI Taxonomy" id="1423775"/>
    <lineage>
        <taxon>Bacteria</taxon>
        <taxon>Bacillati</taxon>
        <taxon>Bacillota</taxon>
        <taxon>Bacilli</taxon>
        <taxon>Lactobacillales</taxon>
        <taxon>Lactobacillaceae</taxon>
        <taxon>Companilactobacillus</taxon>
    </lineage>
</organism>
<dbReference type="Proteomes" id="UP000051248">
    <property type="component" value="Unassembled WGS sequence"/>
</dbReference>
<proteinExistence type="predicted"/>
<gene>
    <name evidence="1" type="ORF">FD03_GL000609</name>
</gene>
<dbReference type="EMBL" id="AZDZ01000014">
    <property type="protein sequence ID" value="KRK79479.1"/>
    <property type="molecule type" value="Genomic_DNA"/>
</dbReference>
<comment type="caution">
    <text evidence="1">The sequence shown here is derived from an EMBL/GenBank/DDBJ whole genome shotgun (WGS) entry which is preliminary data.</text>
</comment>
<dbReference type="RefSeq" id="WP_025024392.1">
    <property type="nucleotide sequence ID" value="NZ_AZDZ01000014.1"/>
</dbReference>